<comment type="caution">
    <text evidence="2">The sequence shown here is derived from an EMBL/GenBank/DDBJ whole genome shotgun (WGS) entry which is preliminary data.</text>
</comment>
<reference evidence="2" key="1">
    <citation type="submission" date="2023-03" db="EMBL/GenBank/DDBJ databases">
        <title>Massive genome expansion in bonnet fungi (Mycena s.s.) driven by repeated elements and novel gene families across ecological guilds.</title>
        <authorList>
            <consortium name="Lawrence Berkeley National Laboratory"/>
            <person name="Harder C.B."/>
            <person name="Miyauchi S."/>
            <person name="Viragh M."/>
            <person name="Kuo A."/>
            <person name="Thoen E."/>
            <person name="Andreopoulos B."/>
            <person name="Lu D."/>
            <person name="Skrede I."/>
            <person name="Drula E."/>
            <person name="Henrissat B."/>
            <person name="Morin E."/>
            <person name="Kohler A."/>
            <person name="Barry K."/>
            <person name="LaButti K."/>
            <person name="Morin E."/>
            <person name="Salamov A."/>
            <person name="Lipzen A."/>
            <person name="Mereny Z."/>
            <person name="Hegedus B."/>
            <person name="Baldrian P."/>
            <person name="Stursova M."/>
            <person name="Weitz H."/>
            <person name="Taylor A."/>
            <person name="Grigoriev I.V."/>
            <person name="Nagy L.G."/>
            <person name="Martin F."/>
            <person name="Kauserud H."/>
        </authorList>
    </citation>
    <scope>NUCLEOTIDE SEQUENCE</scope>
    <source>
        <strain evidence="2">CBHHK188m</strain>
    </source>
</reference>
<accession>A0AAD7KBG4</accession>
<keyword evidence="1" id="KW-0732">Signal</keyword>
<dbReference type="EMBL" id="JARJLG010000004">
    <property type="protein sequence ID" value="KAJ7782055.1"/>
    <property type="molecule type" value="Genomic_DNA"/>
</dbReference>
<proteinExistence type="predicted"/>
<sequence length="481" mass="50784">MLFRRILVLVAALCASAQYTLPPASQAAQDSASGTSDLPSNSTDTASIVQTAQMVNQKSGATDGTPPDLPQDPTQVTAVDGLIMVSNISNSNSTDVPVHRAGKRAPSDYALVFNGNNTYDAAVQGTAYLTYTLVSNASYAEGLAESFTFCDNTPGCVFFNLFYEFNNKYLDSQNSNLKCVAFGDFHSAAEKVAPIAPTVIQNSTGYASLAQTSADVQVVEGYELVFGPISAANNAPGYMGFAFLSKYDPSACAELCNQRGPDAVGGACKYFNIWRALVDGCPTTYTCAMYSAPTNVSTATNTGQGTLSVTLSRGYARQSHIPDGDFEAYICDPPQQTFCFAEKAPGWIGTSPTGGQFDATIFHYAPYSHGGTGVGLLGCAFGSDPQPGTLTPAAPLSGLLPGRAYVVQFFHSSTYSGVQLEAPAFVNVLWNGALVGSVNVGYSPWTFWEFPVTAVGNDTLQFTGGKAPAYDFIDDVYLFLA</sequence>
<dbReference type="AlphaFoldDB" id="A0AAD7KBG4"/>
<dbReference type="Proteomes" id="UP001215280">
    <property type="component" value="Unassembled WGS sequence"/>
</dbReference>
<keyword evidence="3" id="KW-1185">Reference proteome</keyword>
<feature type="signal peptide" evidence="1">
    <location>
        <begin position="1"/>
        <end position="17"/>
    </location>
</feature>
<protein>
    <recommendedName>
        <fullName evidence="4">Fruit-body specific protein a</fullName>
    </recommendedName>
</protein>
<evidence type="ECO:0008006" key="4">
    <source>
        <dbReference type="Google" id="ProtNLM"/>
    </source>
</evidence>
<organism evidence="2 3">
    <name type="scientific">Mycena maculata</name>
    <dbReference type="NCBI Taxonomy" id="230809"/>
    <lineage>
        <taxon>Eukaryota</taxon>
        <taxon>Fungi</taxon>
        <taxon>Dikarya</taxon>
        <taxon>Basidiomycota</taxon>
        <taxon>Agaricomycotina</taxon>
        <taxon>Agaricomycetes</taxon>
        <taxon>Agaricomycetidae</taxon>
        <taxon>Agaricales</taxon>
        <taxon>Marasmiineae</taxon>
        <taxon>Mycenaceae</taxon>
        <taxon>Mycena</taxon>
    </lineage>
</organism>
<evidence type="ECO:0000313" key="3">
    <source>
        <dbReference type="Proteomes" id="UP001215280"/>
    </source>
</evidence>
<evidence type="ECO:0000313" key="2">
    <source>
        <dbReference type="EMBL" id="KAJ7782055.1"/>
    </source>
</evidence>
<feature type="chain" id="PRO_5041907076" description="Fruit-body specific protein a" evidence="1">
    <location>
        <begin position="18"/>
        <end position="481"/>
    </location>
</feature>
<evidence type="ECO:0000256" key="1">
    <source>
        <dbReference type="SAM" id="SignalP"/>
    </source>
</evidence>
<name>A0AAD7KBG4_9AGAR</name>
<gene>
    <name evidence="2" type="ORF">DFH07DRAFT_901039</name>
</gene>